<dbReference type="EMBL" id="ML119659">
    <property type="protein sequence ID" value="RPA84305.1"/>
    <property type="molecule type" value="Genomic_DNA"/>
</dbReference>
<reference evidence="2 3" key="1">
    <citation type="journal article" date="2018" name="Nat. Ecol. Evol.">
        <title>Pezizomycetes genomes reveal the molecular basis of ectomycorrhizal truffle lifestyle.</title>
        <authorList>
            <person name="Murat C."/>
            <person name="Payen T."/>
            <person name="Noel B."/>
            <person name="Kuo A."/>
            <person name="Morin E."/>
            <person name="Chen J."/>
            <person name="Kohler A."/>
            <person name="Krizsan K."/>
            <person name="Balestrini R."/>
            <person name="Da Silva C."/>
            <person name="Montanini B."/>
            <person name="Hainaut M."/>
            <person name="Levati E."/>
            <person name="Barry K.W."/>
            <person name="Belfiori B."/>
            <person name="Cichocki N."/>
            <person name="Clum A."/>
            <person name="Dockter R.B."/>
            <person name="Fauchery L."/>
            <person name="Guy J."/>
            <person name="Iotti M."/>
            <person name="Le Tacon F."/>
            <person name="Lindquist E.A."/>
            <person name="Lipzen A."/>
            <person name="Malagnac F."/>
            <person name="Mello A."/>
            <person name="Molinier V."/>
            <person name="Miyauchi S."/>
            <person name="Poulain J."/>
            <person name="Riccioni C."/>
            <person name="Rubini A."/>
            <person name="Sitrit Y."/>
            <person name="Splivallo R."/>
            <person name="Traeger S."/>
            <person name="Wang M."/>
            <person name="Zifcakova L."/>
            <person name="Wipf D."/>
            <person name="Zambonelli A."/>
            <person name="Paolocci F."/>
            <person name="Nowrousian M."/>
            <person name="Ottonello S."/>
            <person name="Baldrian P."/>
            <person name="Spatafora J.W."/>
            <person name="Henrissat B."/>
            <person name="Nagy L.G."/>
            <person name="Aury J.M."/>
            <person name="Wincker P."/>
            <person name="Grigoriev I.V."/>
            <person name="Bonfante P."/>
            <person name="Martin F.M."/>
        </authorList>
    </citation>
    <scope>NUCLEOTIDE SEQUENCE [LARGE SCALE GENOMIC DNA]</scope>
    <source>
        <strain evidence="2 3">RN42</strain>
    </source>
</reference>
<evidence type="ECO:0000313" key="3">
    <source>
        <dbReference type="Proteomes" id="UP000275078"/>
    </source>
</evidence>
<feature type="compositionally biased region" description="Pro residues" evidence="1">
    <location>
        <begin position="32"/>
        <end position="45"/>
    </location>
</feature>
<proteinExistence type="predicted"/>
<evidence type="ECO:0000256" key="1">
    <source>
        <dbReference type="SAM" id="MobiDB-lite"/>
    </source>
</evidence>
<accession>A0A3N4IDT2</accession>
<protein>
    <submittedName>
        <fullName evidence="2">Uncharacterized protein</fullName>
    </submittedName>
</protein>
<feature type="compositionally biased region" description="Basic residues" evidence="1">
    <location>
        <begin position="1"/>
        <end position="10"/>
    </location>
</feature>
<gene>
    <name evidence="2" type="ORF">BJ508DRAFT_36460</name>
</gene>
<keyword evidence="3" id="KW-1185">Reference proteome</keyword>
<name>A0A3N4IDT2_ASCIM</name>
<sequence length="104" mass="11892">MLNPKRHKTPPQKCSVSNKHIQTRNPLLHSTPPIPSPTPHNPAPRPAELTPKRSHPRPPIQLLCLLHRRLRLEIIRLLVLQTRLRLEIGLLAPQTRLPADARKP</sequence>
<dbReference type="AlphaFoldDB" id="A0A3N4IDT2"/>
<feature type="compositionally biased region" description="Polar residues" evidence="1">
    <location>
        <begin position="12"/>
        <end position="25"/>
    </location>
</feature>
<organism evidence="2 3">
    <name type="scientific">Ascobolus immersus RN42</name>
    <dbReference type="NCBI Taxonomy" id="1160509"/>
    <lineage>
        <taxon>Eukaryota</taxon>
        <taxon>Fungi</taxon>
        <taxon>Dikarya</taxon>
        <taxon>Ascomycota</taxon>
        <taxon>Pezizomycotina</taxon>
        <taxon>Pezizomycetes</taxon>
        <taxon>Pezizales</taxon>
        <taxon>Ascobolaceae</taxon>
        <taxon>Ascobolus</taxon>
    </lineage>
</organism>
<dbReference type="Proteomes" id="UP000275078">
    <property type="component" value="Unassembled WGS sequence"/>
</dbReference>
<feature type="region of interest" description="Disordered" evidence="1">
    <location>
        <begin position="1"/>
        <end position="58"/>
    </location>
</feature>
<evidence type="ECO:0000313" key="2">
    <source>
        <dbReference type="EMBL" id="RPA84305.1"/>
    </source>
</evidence>